<sequence length="140" mass="14222">MRAAVVEAPGSAPVPRERPGPGDGEVRVRVAAAPITPLDRLCASGASYFGPPAVPYVPGVQGVGTAADGRLVWFATPAGMAPGDGSMRESVTVPERDVVALPDGADPVLVAALGLSAVAEAWTRQAQGRADRRVVVDLTS</sequence>
<dbReference type="PANTHER" id="PTHR48106:SF18">
    <property type="entry name" value="QUINONE OXIDOREDUCTASE PIG3"/>
    <property type="match status" value="1"/>
</dbReference>
<dbReference type="GO" id="GO:0016651">
    <property type="term" value="F:oxidoreductase activity, acting on NAD(P)H"/>
    <property type="evidence" value="ECO:0007669"/>
    <property type="project" value="TreeGrafter"/>
</dbReference>
<organism evidence="4">
    <name type="scientific">uncultured Pseudonocardia sp</name>
    <dbReference type="NCBI Taxonomy" id="211455"/>
    <lineage>
        <taxon>Bacteria</taxon>
        <taxon>Bacillati</taxon>
        <taxon>Actinomycetota</taxon>
        <taxon>Actinomycetes</taxon>
        <taxon>Pseudonocardiales</taxon>
        <taxon>Pseudonocardiaceae</taxon>
        <taxon>Pseudonocardia</taxon>
        <taxon>environmental samples</taxon>
    </lineage>
</organism>
<dbReference type="SUPFAM" id="SSF50129">
    <property type="entry name" value="GroES-like"/>
    <property type="match status" value="1"/>
</dbReference>
<evidence type="ECO:0000313" key="4">
    <source>
        <dbReference type="EMBL" id="CAA9381877.1"/>
    </source>
</evidence>
<name>A0A6J4N9X4_9PSEU</name>
<dbReference type="PANTHER" id="PTHR48106">
    <property type="entry name" value="QUINONE OXIDOREDUCTASE PIG3-RELATED"/>
    <property type="match status" value="1"/>
</dbReference>
<gene>
    <name evidence="4" type="ORF">AVDCRST_MAG66-392</name>
</gene>
<dbReference type="Gene3D" id="3.90.180.10">
    <property type="entry name" value="Medium-chain alcohol dehydrogenases, catalytic domain"/>
    <property type="match status" value="1"/>
</dbReference>
<reference evidence="4" key="1">
    <citation type="submission" date="2020-02" db="EMBL/GenBank/DDBJ databases">
        <authorList>
            <person name="Meier V. D."/>
        </authorList>
    </citation>
    <scope>NUCLEOTIDE SEQUENCE</scope>
    <source>
        <strain evidence="4">AVDCRST_MAG66</strain>
    </source>
</reference>
<feature type="region of interest" description="Disordered" evidence="3">
    <location>
        <begin position="1"/>
        <end position="24"/>
    </location>
</feature>
<feature type="compositionally biased region" description="Basic and acidic residues" evidence="3">
    <location>
        <begin position="15"/>
        <end position="24"/>
    </location>
</feature>
<evidence type="ECO:0000256" key="1">
    <source>
        <dbReference type="ARBA" id="ARBA00022857"/>
    </source>
</evidence>
<dbReference type="GO" id="GO:0070402">
    <property type="term" value="F:NADPH binding"/>
    <property type="evidence" value="ECO:0007669"/>
    <property type="project" value="TreeGrafter"/>
</dbReference>
<protein>
    <submittedName>
        <fullName evidence="4">Alcohol dehydrogenase, zinc-binding</fullName>
    </submittedName>
</protein>
<proteinExistence type="predicted"/>
<dbReference type="AlphaFoldDB" id="A0A6J4N9X4"/>
<accession>A0A6J4N9X4</accession>
<dbReference type="InterPro" id="IPR011032">
    <property type="entry name" value="GroES-like_sf"/>
</dbReference>
<evidence type="ECO:0000256" key="3">
    <source>
        <dbReference type="SAM" id="MobiDB-lite"/>
    </source>
</evidence>
<dbReference type="EMBL" id="CADCUS010000048">
    <property type="protein sequence ID" value="CAA9381877.1"/>
    <property type="molecule type" value="Genomic_DNA"/>
</dbReference>
<keyword evidence="2" id="KW-0560">Oxidoreductase</keyword>
<keyword evidence="1" id="KW-0521">NADP</keyword>
<evidence type="ECO:0000256" key="2">
    <source>
        <dbReference type="ARBA" id="ARBA00023002"/>
    </source>
</evidence>